<accession>A0A1D2J2M0</accession>
<feature type="region of interest" description="Disordered" evidence="1">
    <location>
        <begin position="71"/>
        <end position="179"/>
    </location>
</feature>
<feature type="non-terminal residue" evidence="2">
    <location>
        <position position="1"/>
    </location>
</feature>
<sequence>RRRKSGARDLRKEALYGITSFVPARMSTLGAKSCIMNVQSQREGATRAGGWRRRCRGRGAGARRALLQTHTHPCHGLAGEESRREQRRRGGEAERRRGGEAERRRGGQNMPSGTPEPTQQRGQKKNKNKKGERKKKVKVRRERRRARRRARRRWAIGQDPRQKAQKAPRAWRGGGESEN</sequence>
<reference evidence="2 3" key="1">
    <citation type="submission" date="2016-06" db="EMBL/GenBank/DDBJ databases">
        <authorList>
            <person name="Kjaerup R.B."/>
            <person name="Dalgaard T.S."/>
            <person name="Juul-Madsen H.R."/>
        </authorList>
    </citation>
    <scope>NUCLEOTIDE SEQUENCE [LARGE SCALE GENOMIC DNA]</scope>
    <source>
        <strain evidence="2 3">Pb300</strain>
    </source>
</reference>
<evidence type="ECO:0000313" key="3">
    <source>
        <dbReference type="Proteomes" id="UP000242814"/>
    </source>
</evidence>
<evidence type="ECO:0000256" key="1">
    <source>
        <dbReference type="SAM" id="MobiDB-lite"/>
    </source>
</evidence>
<gene>
    <name evidence="2" type="ORF">ACO22_08164</name>
</gene>
<proteinExistence type="predicted"/>
<protein>
    <submittedName>
        <fullName evidence="2">Uncharacterized protein</fullName>
    </submittedName>
</protein>
<dbReference type="AlphaFoldDB" id="A0A1D2J2M0"/>
<feature type="compositionally biased region" description="Basic and acidic residues" evidence="1">
    <location>
        <begin position="78"/>
        <end position="105"/>
    </location>
</feature>
<dbReference type="EMBL" id="LZYO01001129">
    <property type="protein sequence ID" value="ODH12541.1"/>
    <property type="molecule type" value="Genomic_DNA"/>
</dbReference>
<organism evidence="2 3">
    <name type="scientific">Paracoccidioides brasiliensis</name>
    <dbReference type="NCBI Taxonomy" id="121759"/>
    <lineage>
        <taxon>Eukaryota</taxon>
        <taxon>Fungi</taxon>
        <taxon>Dikarya</taxon>
        <taxon>Ascomycota</taxon>
        <taxon>Pezizomycotina</taxon>
        <taxon>Eurotiomycetes</taxon>
        <taxon>Eurotiomycetidae</taxon>
        <taxon>Onygenales</taxon>
        <taxon>Ajellomycetaceae</taxon>
        <taxon>Paracoccidioides</taxon>
    </lineage>
</organism>
<feature type="compositionally biased region" description="Basic residues" evidence="1">
    <location>
        <begin position="122"/>
        <end position="154"/>
    </location>
</feature>
<feature type="compositionally biased region" description="Polar residues" evidence="1">
    <location>
        <begin position="109"/>
        <end position="119"/>
    </location>
</feature>
<evidence type="ECO:0000313" key="2">
    <source>
        <dbReference type="EMBL" id="ODH12541.1"/>
    </source>
</evidence>
<comment type="caution">
    <text evidence="2">The sequence shown here is derived from an EMBL/GenBank/DDBJ whole genome shotgun (WGS) entry which is preliminary data.</text>
</comment>
<dbReference type="Proteomes" id="UP000242814">
    <property type="component" value="Unassembled WGS sequence"/>
</dbReference>
<name>A0A1D2J2M0_PARBR</name>